<dbReference type="Pfam" id="PF12730">
    <property type="entry name" value="ABC2_membrane_4"/>
    <property type="match status" value="1"/>
</dbReference>
<dbReference type="AlphaFoldDB" id="A0A841U1R8"/>
<dbReference type="Proteomes" id="UP000553776">
    <property type="component" value="Unassembled WGS sequence"/>
</dbReference>
<keyword evidence="3" id="KW-1185">Reference proteome</keyword>
<organism evidence="2 3">
    <name type="scientific">Cohnella xylanilytica</name>
    <dbReference type="NCBI Taxonomy" id="557555"/>
    <lineage>
        <taxon>Bacteria</taxon>
        <taxon>Bacillati</taxon>
        <taxon>Bacillota</taxon>
        <taxon>Bacilli</taxon>
        <taxon>Bacillales</taxon>
        <taxon>Paenibacillaceae</taxon>
        <taxon>Cohnella</taxon>
    </lineage>
</organism>
<dbReference type="RefSeq" id="WP_185137704.1">
    <property type="nucleotide sequence ID" value="NZ_JACJVR010000079.1"/>
</dbReference>
<feature type="transmembrane region" description="Helical" evidence="1">
    <location>
        <begin position="94"/>
        <end position="124"/>
    </location>
</feature>
<comment type="caution">
    <text evidence="2">The sequence shown here is derived from an EMBL/GenBank/DDBJ whole genome shotgun (WGS) entry which is preliminary data.</text>
</comment>
<keyword evidence="1" id="KW-0472">Membrane</keyword>
<feature type="transmembrane region" description="Helical" evidence="1">
    <location>
        <begin position="16"/>
        <end position="37"/>
    </location>
</feature>
<feature type="transmembrane region" description="Helical" evidence="1">
    <location>
        <begin position="144"/>
        <end position="164"/>
    </location>
</feature>
<dbReference type="EMBL" id="JACJVR010000079">
    <property type="protein sequence ID" value="MBB6693719.1"/>
    <property type="molecule type" value="Genomic_DNA"/>
</dbReference>
<evidence type="ECO:0000313" key="3">
    <source>
        <dbReference type="Proteomes" id="UP000553776"/>
    </source>
</evidence>
<evidence type="ECO:0000256" key="1">
    <source>
        <dbReference type="SAM" id="Phobius"/>
    </source>
</evidence>
<feature type="transmembrane region" description="Helical" evidence="1">
    <location>
        <begin position="49"/>
        <end position="73"/>
    </location>
</feature>
<evidence type="ECO:0000313" key="2">
    <source>
        <dbReference type="EMBL" id="MBB6693719.1"/>
    </source>
</evidence>
<keyword evidence="1" id="KW-0812">Transmembrane</keyword>
<accession>A0A841U1R8</accession>
<reference evidence="2 3" key="1">
    <citation type="submission" date="2020-08" db="EMBL/GenBank/DDBJ databases">
        <title>Cohnella phylogeny.</title>
        <authorList>
            <person name="Dunlap C."/>
        </authorList>
    </citation>
    <scope>NUCLEOTIDE SEQUENCE [LARGE SCALE GENOMIC DNA]</scope>
    <source>
        <strain evidence="2 3">DSM 25239</strain>
    </source>
</reference>
<proteinExistence type="predicted"/>
<keyword evidence="1" id="KW-1133">Transmembrane helix</keyword>
<protein>
    <submittedName>
        <fullName evidence="2">ABC transporter permease</fullName>
    </submittedName>
</protein>
<name>A0A841U1R8_9BACL</name>
<gene>
    <name evidence="2" type="ORF">H7B90_20185</name>
</gene>
<sequence length="224" mass="24287">MRHLVKLELRKNSFRGVLWTAGIAVLAILGFTLLLAADPEGLGSYEEAITVMGMLVRVTFVVHASVLLSRLIVDEYRNKTITVLFTYPINRKKLLLAKLLLVGALTFGLVVVCDLLVVAGFYLFNEKIQYFPELPAADVWRKQAILLVVNAAACSGMSLIPLFFGMIKKSVPTTIVSSILIVALLNSSNNGETLGSNVSVSIAFGVVGVLVALLAIRNVERADL</sequence>
<feature type="transmembrane region" description="Helical" evidence="1">
    <location>
        <begin position="194"/>
        <end position="216"/>
    </location>
</feature>